<proteinExistence type="predicted"/>
<reference evidence="1 3" key="11">
    <citation type="journal article" date="2015" name="Genome Res.">
        <title>The Release 6 reference sequence of the Drosophila melanogaster genome.</title>
        <authorList>
            <person name="Hoskins R.A."/>
            <person name="Carlson J.W."/>
            <person name="Wan K.H."/>
            <person name="Park S."/>
            <person name="Mendez I."/>
            <person name="Galle S.E."/>
            <person name="Booth B.W."/>
            <person name="Pfeiffer B.D."/>
            <person name="George R.A."/>
            <person name="Svirskas R."/>
            <person name="Krzywinski M."/>
            <person name="Schein J."/>
            <person name="Accardo M.C."/>
            <person name="Damia E."/>
            <person name="Messina G."/>
            <person name="Mendez-Lago M."/>
            <person name="de Pablos B."/>
            <person name="Demakova O.V."/>
            <person name="Andreyeva E.N."/>
            <person name="Boldyreva L.V."/>
            <person name="Marra M."/>
            <person name="Carvalho A.B."/>
            <person name="Dimitri P."/>
            <person name="Villasante A."/>
            <person name="Zhimulev I.F."/>
            <person name="Rubin G.M."/>
            <person name="Karpen G.H."/>
            <person name="Celniker S.E."/>
        </authorList>
    </citation>
    <scope>NUCLEOTIDE SEQUENCE [LARGE SCALE GENOMIC DNA]</scope>
    <source>
        <strain evidence="3">Berkeley</strain>
    </source>
</reference>
<evidence type="ECO:0000313" key="1">
    <source>
        <dbReference type="EMBL" id="ALI30639.1"/>
    </source>
</evidence>
<gene>
    <name evidence="1" type="primary">Dmel\CG43273</name>
    <name evidence="1 2" type="ORF">CG43273</name>
    <name evidence="1" type="ORF">Dmel_CG43273</name>
</gene>
<name>A0A126GV20_DROME</name>
<dbReference type="OrthoDB" id="7867964at2759"/>
<dbReference type="AGR" id="FB:FBgn0262962"/>
<dbReference type="AlphaFoldDB" id="A0A126GV20"/>
<dbReference type="SMR" id="A0A126GV20"/>
<organism evidence="1 3">
    <name type="scientific">Drosophila melanogaster</name>
    <name type="common">Fruit fly</name>
    <dbReference type="NCBI Taxonomy" id="7227"/>
    <lineage>
        <taxon>Eukaryota</taxon>
        <taxon>Metazoa</taxon>
        <taxon>Ecdysozoa</taxon>
        <taxon>Arthropoda</taxon>
        <taxon>Hexapoda</taxon>
        <taxon>Insecta</taxon>
        <taxon>Pterygota</taxon>
        <taxon>Neoptera</taxon>
        <taxon>Endopterygota</taxon>
        <taxon>Diptera</taxon>
        <taxon>Brachycera</taxon>
        <taxon>Muscomorpha</taxon>
        <taxon>Ephydroidea</taxon>
        <taxon>Drosophilidae</taxon>
        <taxon>Drosophila</taxon>
        <taxon>Sophophora</taxon>
    </lineage>
</organism>
<reference evidence="1 3" key="5">
    <citation type="journal article" date="2002" name="Genome Biol.">
        <title>Heterochromatic sequences in a Drosophila whole-genome shotgun assembly.</title>
        <authorList>
            <person name="Hoskins R.A."/>
            <person name="Smith C.D."/>
            <person name="Carlson J.W."/>
            <person name="Carvalho A.B."/>
            <person name="Halpern A."/>
            <person name="Kaminker J.S."/>
            <person name="Kennedy C."/>
            <person name="Mungall C.J."/>
            <person name="Sullivan B.A."/>
            <person name="Sutton G.G."/>
            <person name="Yasuhara J.C."/>
            <person name="Wakimoto B.T."/>
            <person name="Myers E.W."/>
            <person name="Celniker S.E."/>
            <person name="Rubin G.M."/>
            <person name="Karpen G.H."/>
        </authorList>
    </citation>
    <scope>NUCLEOTIDE SEQUENCE [LARGE SCALE GENOMIC DNA]</scope>
    <source>
        <strain evidence="3">Berkeley</strain>
    </source>
</reference>
<reference evidence="1 3" key="4">
    <citation type="journal article" date="2002" name="Genome Biol.">
        <title>The transposable elements of the Drosophila melanogaster euchromatin: a genomics perspective.</title>
        <authorList>
            <person name="Kaminker J.S."/>
            <person name="Bergman C.M."/>
            <person name="Kronmiller B."/>
            <person name="Carlson J."/>
            <person name="Svirskas R."/>
            <person name="Patel S."/>
            <person name="Frise E."/>
            <person name="Wheeler D.A."/>
            <person name="Lewis S.E."/>
            <person name="Rubin G.M."/>
            <person name="Ashburner M."/>
            <person name="Celniker S.E."/>
        </authorList>
    </citation>
    <scope>NUCLEOTIDE SEQUENCE [LARGE SCALE GENOMIC DNA]</scope>
    <source>
        <strain evidence="3">Berkeley</strain>
    </source>
</reference>
<dbReference type="Bgee" id="FBgn0262962">
    <property type="expression patterns" value="Expressed in midgut and 28 other cell types or tissues"/>
</dbReference>
<sequence>MKKDPIKYQEYRARETERSRIYRSKLKEVVKKNKKVLKTKRETDRLRQQRYREKKKEELANQRSLEEMLKKLEKSLPAKMSRKIEVIKLLYSKYVEPEVKES</sequence>
<reference evidence="1 3" key="8">
    <citation type="journal article" date="2007" name="Science">
        <title>Sequence finishing and mapping of Drosophila melanogaster heterochromatin.</title>
        <authorList>
            <person name="Hoskins R.A."/>
            <person name="Carlson J.W."/>
            <person name="Kennedy C."/>
            <person name="Acevedo D."/>
            <person name="Evans-Holm M."/>
            <person name="Frise E."/>
            <person name="Wan K.H."/>
            <person name="Park S."/>
            <person name="Mendez-Lago M."/>
            <person name="Rossi F."/>
            <person name="Villasante A."/>
            <person name="Dimitri P."/>
            <person name="Karpen G.H."/>
            <person name="Celniker S.E."/>
        </authorList>
    </citation>
    <scope>NUCLEOTIDE SEQUENCE [LARGE SCALE GENOMIC DNA]</scope>
    <source>
        <strain evidence="3">Berkeley</strain>
    </source>
</reference>
<evidence type="ECO:0000313" key="3">
    <source>
        <dbReference type="Proteomes" id="UP000000803"/>
    </source>
</evidence>
<dbReference type="GeneID" id="12798256"/>
<dbReference type="ExpressionAtlas" id="A0A126GV20">
    <property type="expression patterns" value="baseline"/>
</dbReference>
<reference evidence="1 3" key="6">
    <citation type="journal article" date="2005" name="PLoS Comput. Biol.">
        <title>Combined evidence annotation of transposable elements in genome sequences.</title>
        <authorList>
            <person name="Quesneville H."/>
            <person name="Bergman C.M."/>
            <person name="Andrieu O."/>
            <person name="Autard D."/>
            <person name="Nouaud D."/>
            <person name="Ashburner M."/>
            <person name="Anxolabehere D."/>
        </authorList>
    </citation>
    <scope>NUCLEOTIDE SEQUENCE [LARGE SCALE GENOMIC DNA]</scope>
    <source>
        <strain evidence="3">Berkeley</strain>
    </source>
</reference>
<evidence type="ECO:0000313" key="2">
    <source>
        <dbReference type="FlyBase" id="FBgn0262962"/>
    </source>
</evidence>
<reference evidence="1 3" key="10">
    <citation type="journal article" date="2015" name="G3 (Bethesda)">
        <title>Gene Model Annotations for Drosophila melanogaster: The Rule-Benders.</title>
        <authorList>
            <consortium name="FlyBase Consortium"/>
            <person name="Crosby M.A."/>
            <person name="Gramates L.S."/>
            <person name="Dos Santos G."/>
            <person name="Matthews B.B."/>
            <person name="St Pierre S.E."/>
            <person name="Zhou P."/>
            <person name="Schroeder A.J."/>
            <person name="Falls K."/>
            <person name="Emmert D.B."/>
            <person name="Russo S.M."/>
            <person name="Gelbart W.M."/>
            <person name="null"/>
        </authorList>
    </citation>
    <scope>NUCLEOTIDE SEQUENCE [LARGE SCALE GENOMIC DNA]</scope>
    <source>
        <strain evidence="3">Berkeley</strain>
    </source>
</reference>
<accession>A0A126GV20</accession>
<reference evidence="1 3" key="2">
    <citation type="journal article" date="2002" name="Genome Biol.">
        <title>Finishing a whole-genome shotgun: release 3 of the Drosophila melanogaster euchromatic genome sequence.</title>
        <authorList>
            <person name="Celniker S.E."/>
            <person name="Wheeler D.A."/>
            <person name="Kronmiller B."/>
            <person name="Carlson J.W."/>
            <person name="Halpern A."/>
            <person name="Patel S."/>
            <person name="Adams M."/>
            <person name="Champe M."/>
            <person name="Dugan S.P."/>
            <person name="Frise E."/>
            <person name="Hodgson A."/>
            <person name="George R.A."/>
            <person name="Hoskins R.A."/>
            <person name="Laverty T."/>
            <person name="Muzny D.M."/>
            <person name="Nelson C.R."/>
            <person name="Pacleb J.M."/>
            <person name="Park S."/>
            <person name="Pfeiffer B.D."/>
            <person name="Richards S."/>
            <person name="Sodergren E.J."/>
            <person name="Svirskas R."/>
            <person name="Tabor P.E."/>
            <person name="Wan K."/>
            <person name="Stapleton M."/>
            <person name="Sutton G.G."/>
            <person name="Venter C."/>
            <person name="Weinstock G."/>
            <person name="Scherer S.E."/>
            <person name="Myers E.W."/>
            <person name="Gibbs R.A."/>
            <person name="Rubin G.M."/>
        </authorList>
    </citation>
    <scope>NUCLEOTIDE SEQUENCE [LARGE SCALE GENOMIC DNA]</scope>
    <source>
        <strain evidence="3">Berkeley</strain>
    </source>
</reference>
<dbReference type="BioGRID-ORCS" id="12798256">
    <property type="hits" value="0 hits in 1 CRISPR screen"/>
</dbReference>
<reference evidence="1 3" key="9">
    <citation type="journal article" date="2015" name="G3 (Bethesda)">
        <title>Gene Model Annotations for Drosophila melanogaster: Impact of High-Throughput Data.</title>
        <authorList>
            <consortium name="FlyBase Consortium"/>
            <person name="Matthews B.B."/>
            <person name="Dos Santos G."/>
            <person name="Crosby M.A."/>
            <person name="Emmert D.B."/>
            <person name="St Pierre S.E."/>
            <person name="Gramates L.S."/>
            <person name="Zhou P."/>
            <person name="Schroeder A.J."/>
            <person name="Falls K."/>
            <person name="Strelets V."/>
            <person name="Russo S.M."/>
            <person name="Gelbart W.M."/>
            <person name="null"/>
        </authorList>
    </citation>
    <scope>NUCLEOTIDE SEQUENCE [LARGE SCALE GENOMIC DNA]</scope>
    <source>
        <strain evidence="3">Berkeley</strain>
    </source>
</reference>
<reference evidence="1 3" key="7">
    <citation type="journal article" date="2007" name="Science">
        <title>The Release 5.1 annotation of Drosophila melanogaster heterochromatin.</title>
        <authorList>
            <person name="Smith C.D."/>
            <person name="Shu S."/>
            <person name="Mungall C.J."/>
            <person name="Karpen G.H."/>
        </authorList>
    </citation>
    <scope>NUCLEOTIDE SEQUENCE [LARGE SCALE GENOMIC DNA]</scope>
    <source>
        <strain evidence="3">Berkeley</strain>
    </source>
</reference>
<reference evidence="1 3" key="1">
    <citation type="journal article" date="2000" name="Science">
        <title>The genome sequence of Drosophila melanogaster.</title>
        <authorList>
            <person name="Adams M.D."/>
            <person name="Celniker S.E."/>
            <person name="Holt R.A."/>
            <person name="Evans C.A."/>
            <person name="Gocayne J.D."/>
            <person name="Amanatides P.G."/>
            <person name="Scherer S.E."/>
            <person name="Li P.W."/>
            <person name="Hoskins R.A."/>
            <person name="Galle R.F."/>
            <person name="George R.A."/>
            <person name="Lewis S.E."/>
            <person name="Richards S."/>
            <person name="Ashburner M."/>
            <person name="Henderson S.N."/>
            <person name="Sutton G.G."/>
            <person name="Wortman J.R."/>
            <person name="Yandell M.D."/>
            <person name="Zhang Q."/>
            <person name="Chen L.X."/>
            <person name="Brandon R.C."/>
            <person name="Rogers Y.H."/>
            <person name="Blazej R.G."/>
            <person name="Champe M."/>
            <person name="Pfeiffer B.D."/>
            <person name="Wan K.H."/>
            <person name="Doyle C."/>
            <person name="Baxter E.G."/>
            <person name="Helt G."/>
            <person name="Nelson C.R."/>
            <person name="Gabor G.L."/>
            <person name="Abril J.F."/>
            <person name="Agbayani A."/>
            <person name="An H.J."/>
            <person name="Andrews-Pfannkoch C."/>
            <person name="Baldwin D."/>
            <person name="Ballew R.M."/>
            <person name="Basu A."/>
            <person name="Baxendale J."/>
            <person name="Bayraktaroglu L."/>
            <person name="Beasley E.M."/>
            <person name="Beeson K.Y."/>
            <person name="Benos P.V."/>
            <person name="Berman B.P."/>
            <person name="Bhandari D."/>
            <person name="Bolshakov S."/>
            <person name="Borkova D."/>
            <person name="Botchan M.R."/>
            <person name="Bouck J."/>
            <person name="Brokstein P."/>
            <person name="Brottier P."/>
            <person name="Burtis K.C."/>
            <person name="Busam D.A."/>
            <person name="Butler H."/>
            <person name="Cadieu E."/>
            <person name="Center A."/>
            <person name="Chandra I."/>
            <person name="Cherry J.M."/>
            <person name="Cawley S."/>
            <person name="Dahlke C."/>
            <person name="Davenport L.B."/>
            <person name="Davies P."/>
            <person name="de Pablos B."/>
            <person name="Delcher A."/>
            <person name="Deng Z."/>
            <person name="Mays A.D."/>
            <person name="Dew I."/>
            <person name="Dietz S.M."/>
            <person name="Dodson K."/>
            <person name="Doup L.E."/>
            <person name="Downes M."/>
            <person name="Dugan-Rocha S."/>
            <person name="Dunkov B.C."/>
            <person name="Dunn P."/>
            <person name="Durbin K.J."/>
            <person name="Evangelista C.C."/>
            <person name="Ferraz C."/>
            <person name="Ferriera S."/>
            <person name="Fleischmann W."/>
            <person name="Fosler C."/>
            <person name="Gabrielian A.E."/>
            <person name="Garg N.S."/>
            <person name="Gelbart W.M."/>
            <person name="Glasser K."/>
            <person name="Glodek A."/>
            <person name="Gong F."/>
            <person name="Gorrell J.H."/>
            <person name="Gu Z."/>
            <person name="Guan P."/>
            <person name="Harris M."/>
            <person name="Harris N.L."/>
            <person name="Harvey D."/>
            <person name="Heiman T.J."/>
            <person name="Hernandez J.R."/>
            <person name="Houck J."/>
            <person name="Hostin D."/>
            <person name="Houston K.A."/>
            <person name="Howland T.J."/>
            <person name="Wei M.H."/>
            <person name="Ibegwam C."/>
            <person name="Jalali M."/>
            <person name="Kalush F."/>
            <person name="Karpen G.H."/>
            <person name="Ke Z."/>
            <person name="Kennison J.A."/>
            <person name="Ketchum K.A."/>
            <person name="Kimmel B.E."/>
            <person name="Kodira C.D."/>
            <person name="Kraft C."/>
            <person name="Kravitz S."/>
            <person name="Kulp D."/>
            <person name="Lai Z."/>
            <person name="Lasko P."/>
            <person name="Lei Y."/>
            <person name="Levitsky A.A."/>
            <person name="Li J."/>
            <person name="Li Z."/>
            <person name="Liang Y."/>
            <person name="Lin X."/>
            <person name="Liu X."/>
            <person name="Mattei B."/>
            <person name="McIntosh T.C."/>
            <person name="McLeod M.P."/>
            <person name="McPherson D."/>
            <person name="Merkulov G."/>
            <person name="Milshina N.V."/>
            <person name="Mobarry C."/>
            <person name="Morris J."/>
            <person name="Moshrefi A."/>
            <person name="Mount S.M."/>
            <person name="Moy M."/>
            <person name="Murphy B."/>
            <person name="Murphy L."/>
            <person name="Muzny D.M."/>
            <person name="Nelson D.L."/>
            <person name="Nelson D.R."/>
            <person name="Nelson K.A."/>
            <person name="Nixon K."/>
            <person name="Nusskern D.R."/>
            <person name="Pacleb J.M."/>
            <person name="Palazzolo M."/>
            <person name="Pittman G.S."/>
            <person name="Pan S."/>
            <person name="Pollard J."/>
            <person name="Puri V."/>
            <person name="Reese M.G."/>
            <person name="Reinert K."/>
            <person name="Remington K."/>
            <person name="Saunders R.D."/>
            <person name="Scheeler F."/>
            <person name="Shen H."/>
            <person name="Shue B.C."/>
            <person name="Siden-Kiamos I."/>
            <person name="Simpson M."/>
            <person name="Skupski M.P."/>
            <person name="Smith T."/>
            <person name="Spier E."/>
            <person name="Spradling A.C."/>
            <person name="Stapleton M."/>
            <person name="Strong R."/>
            <person name="Sun E."/>
            <person name="Svirskas R."/>
            <person name="Tector C."/>
            <person name="Turner R."/>
            <person name="Venter E."/>
            <person name="Wang A.H."/>
            <person name="Wang X."/>
            <person name="Wang Z.Y."/>
            <person name="Wassarman D.A."/>
            <person name="Weinstock G.M."/>
            <person name="Weissenbach J."/>
            <person name="Williams S.M."/>
            <person name="WoodageT"/>
            <person name="Worley K.C."/>
            <person name="Wu D."/>
            <person name="Yang S."/>
            <person name="Yao Q.A."/>
            <person name="Ye J."/>
            <person name="Yeh R.F."/>
            <person name="Zaveri J.S."/>
            <person name="Zhan M."/>
            <person name="Zhang G."/>
            <person name="Zhao Q."/>
            <person name="Zheng L."/>
            <person name="Zheng X.H."/>
            <person name="Zhong F.N."/>
            <person name="Zhong W."/>
            <person name="Zhou X."/>
            <person name="Zhu S."/>
            <person name="Zhu X."/>
            <person name="Smith H.O."/>
            <person name="Gibbs R.A."/>
            <person name="Myers E.W."/>
            <person name="Rubin G.M."/>
            <person name="Venter J.C."/>
        </authorList>
    </citation>
    <scope>NUCLEOTIDE SEQUENCE [LARGE SCALE GENOMIC DNA]</scope>
    <source>
        <strain evidence="3">Berkeley</strain>
    </source>
</reference>
<protein>
    <submittedName>
        <fullName evidence="1">Uncharacterized protein, isoform C</fullName>
    </submittedName>
</protein>
<dbReference type="FlyBase" id="FBgn0262962">
    <property type="gene designation" value="CG43273"/>
</dbReference>
<reference evidence="1 3" key="3">
    <citation type="journal article" date="2002" name="Genome Biol.">
        <title>Annotation of the Drosophila melanogaster euchromatic genome: a systematic review.</title>
        <authorList>
            <person name="Misra S."/>
            <person name="Crosby M.A."/>
            <person name="Mungall C.J."/>
            <person name="Matthews B.B."/>
            <person name="Campbell K.S."/>
            <person name="Hradecky P."/>
            <person name="Huang Y."/>
            <person name="Kaminker J.S."/>
            <person name="Millburn G.H."/>
            <person name="Prochnik S.E."/>
            <person name="Smith C.D."/>
            <person name="Tupy J.L."/>
            <person name="Whitfied E.J."/>
            <person name="Bayraktaroglu L."/>
            <person name="Berman B.P."/>
            <person name="Bettencourt B.R."/>
            <person name="Celniker S.E."/>
            <person name="de Grey A.D."/>
            <person name="Drysdale R.A."/>
            <person name="Harris N.L."/>
            <person name="Richter J."/>
            <person name="Russo S."/>
            <person name="Schroeder A.J."/>
            <person name="Shu S.Q."/>
            <person name="Stapleton M."/>
            <person name="Yamada C."/>
            <person name="Ashburner M."/>
            <person name="Gelbart W.M."/>
            <person name="Rubin G.M."/>
            <person name="Lewis S.E."/>
        </authorList>
    </citation>
    <scope>GENOME REANNOTATION</scope>
    <source>
        <strain evidence="3">Berkeley</strain>
    </source>
</reference>
<dbReference type="RefSeq" id="NP_001303546.1">
    <property type="nucleotide sequence ID" value="NM_001316617.1"/>
</dbReference>
<dbReference type="EMBL" id="AE014297">
    <property type="protein sequence ID" value="ALI30639.1"/>
    <property type="molecule type" value="Genomic_DNA"/>
</dbReference>
<keyword evidence="3" id="KW-1185">Reference proteome</keyword>
<dbReference type="Proteomes" id="UP000000803">
    <property type="component" value="Chromosome 3R"/>
</dbReference>
<dbReference type="VEuPathDB" id="VectorBase:FBgn0262962"/>